<evidence type="ECO:0000313" key="2">
    <source>
        <dbReference type="Proteomes" id="UP000426246"/>
    </source>
</evidence>
<keyword evidence="2" id="KW-1185">Reference proteome</keyword>
<dbReference type="EMBL" id="CP034235">
    <property type="protein sequence ID" value="QGQ99263.1"/>
    <property type="molecule type" value="Genomic_DNA"/>
</dbReference>
<evidence type="ECO:0000313" key="1">
    <source>
        <dbReference type="EMBL" id="QGQ99263.1"/>
    </source>
</evidence>
<dbReference type="KEGG" id="ppsc:EHS13_32575"/>
<proteinExistence type="predicted"/>
<sequence length="156" mass="18031">MDSTNEVSERLRQEIAEKASNKLTELQMEVIMESLDLAQDYAIRATYKPDEFAGWITLRNYESKHAGLGQHCIVDTGICIISRDLEFGKDTHYDYKDNGIAILNEEKRITNFNTTEVIVSLFKSHEYSSFATKEVDQYSNHLYLFIPRRLIDEPTA</sequence>
<dbReference type="Proteomes" id="UP000426246">
    <property type="component" value="Chromosome"/>
</dbReference>
<organism evidence="1 2">
    <name type="scientific">Paenibacillus psychroresistens</name>
    <dbReference type="NCBI Taxonomy" id="1778678"/>
    <lineage>
        <taxon>Bacteria</taxon>
        <taxon>Bacillati</taxon>
        <taxon>Bacillota</taxon>
        <taxon>Bacilli</taxon>
        <taxon>Bacillales</taxon>
        <taxon>Paenibacillaceae</taxon>
        <taxon>Paenibacillus</taxon>
    </lineage>
</organism>
<gene>
    <name evidence="1" type="ORF">EHS13_32575</name>
</gene>
<reference evidence="2" key="1">
    <citation type="submission" date="2018-11" db="EMBL/GenBank/DDBJ databases">
        <title>Complete genome sequence of Paenibacillus sp. ML311-T8.</title>
        <authorList>
            <person name="Nam Y.-D."/>
            <person name="Kang J."/>
            <person name="Chung W.-H."/>
            <person name="Park Y.S."/>
        </authorList>
    </citation>
    <scope>NUCLEOTIDE SEQUENCE [LARGE SCALE GENOMIC DNA]</scope>
    <source>
        <strain evidence="2">ML311-T8</strain>
    </source>
</reference>
<accession>A0A6B8RV09</accession>
<name>A0A6B8RV09_9BACL</name>
<protein>
    <submittedName>
        <fullName evidence="1">Uncharacterized protein</fullName>
    </submittedName>
</protein>
<dbReference type="RefSeq" id="WP_155704373.1">
    <property type="nucleotide sequence ID" value="NZ_CP034235.1"/>
</dbReference>
<dbReference type="AlphaFoldDB" id="A0A6B8RV09"/>